<protein>
    <submittedName>
        <fullName evidence="1">Uncharacterized protein</fullName>
    </submittedName>
</protein>
<comment type="caution">
    <text evidence="1">The sequence shown here is derived from an EMBL/GenBank/DDBJ whole genome shotgun (WGS) entry which is preliminary data.</text>
</comment>
<organism evidence="1 2">
    <name type="scientific">Lactarius akahatsu</name>
    <dbReference type="NCBI Taxonomy" id="416441"/>
    <lineage>
        <taxon>Eukaryota</taxon>
        <taxon>Fungi</taxon>
        <taxon>Dikarya</taxon>
        <taxon>Basidiomycota</taxon>
        <taxon>Agaricomycotina</taxon>
        <taxon>Agaricomycetes</taxon>
        <taxon>Russulales</taxon>
        <taxon>Russulaceae</taxon>
        <taxon>Lactarius</taxon>
    </lineage>
</organism>
<dbReference type="Proteomes" id="UP001201163">
    <property type="component" value="Unassembled WGS sequence"/>
</dbReference>
<dbReference type="EMBL" id="JAKELL010000044">
    <property type="protein sequence ID" value="KAH8988111.1"/>
    <property type="molecule type" value="Genomic_DNA"/>
</dbReference>
<dbReference type="AlphaFoldDB" id="A0AAD4LEH0"/>
<sequence length="175" mass="19411">MLLLSHNPILATSSLSLCSSFSTPTPKPPDGLALGAEPAQAFIASPILTSITIKLFRPVKLFHCTPPSCLATHHLLGYLQTPARHRRSTCLTVRRRWIRRRIPIVIREGALSWSCGSCPYPFVCLCLCHFSICFPTLVPFPPSLSTHRSLTIRLTLTWNVSHTGSHVYKPSALTR</sequence>
<accession>A0AAD4LEH0</accession>
<evidence type="ECO:0000313" key="1">
    <source>
        <dbReference type="EMBL" id="KAH8988111.1"/>
    </source>
</evidence>
<proteinExistence type="predicted"/>
<name>A0AAD4LEH0_9AGAM</name>
<keyword evidence="2" id="KW-1185">Reference proteome</keyword>
<evidence type="ECO:0000313" key="2">
    <source>
        <dbReference type="Proteomes" id="UP001201163"/>
    </source>
</evidence>
<reference evidence="1" key="1">
    <citation type="submission" date="2022-01" db="EMBL/GenBank/DDBJ databases">
        <title>Comparative genomics reveals a dynamic genome evolution in the ectomycorrhizal milk-cap (Lactarius) mushrooms.</title>
        <authorList>
            <consortium name="DOE Joint Genome Institute"/>
            <person name="Lebreton A."/>
            <person name="Tang N."/>
            <person name="Kuo A."/>
            <person name="LaButti K."/>
            <person name="Drula E."/>
            <person name="Barry K."/>
            <person name="Clum A."/>
            <person name="Lipzen A."/>
            <person name="Mousain D."/>
            <person name="Ng V."/>
            <person name="Wang R."/>
            <person name="Wang X."/>
            <person name="Dai Y."/>
            <person name="Henrissat B."/>
            <person name="Grigoriev I.V."/>
            <person name="Guerin-Laguette A."/>
            <person name="Yu F."/>
            <person name="Martin F.M."/>
        </authorList>
    </citation>
    <scope>NUCLEOTIDE SEQUENCE</scope>
    <source>
        <strain evidence="1">QP</strain>
    </source>
</reference>
<gene>
    <name evidence="1" type="ORF">EDB92DRAFT_1874090</name>
</gene>